<dbReference type="OrthoDB" id="2283661at2759"/>
<dbReference type="EMBL" id="KE123956">
    <property type="protein sequence ID" value="EPB88121.1"/>
    <property type="molecule type" value="Genomic_DNA"/>
</dbReference>
<dbReference type="AlphaFoldDB" id="S2JCW2"/>
<organism evidence="2 3">
    <name type="scientific">Mucor circinelloides f. circinelloides (strain 1006PhL)</name>
    <name type="common">Mucormycosis agent</name>
    <name type="synonym">Calyptromyces circinelloides</name>
    <dbReference type="NCBI Taxonomy" id="1220926"/>
    <lineage>
        <taxon>Eukaryota</taxon>
        <taxon>Fungi</taxon>
        <taxon>Fungi incertae sedis</taxon>
        <taxon>Mucoromycota</taxon>
        <taxon>Mucoromycotina</taxon>
        <taxon>Mucoromycetes</taxon>
        <taxon>Mucorales</taxon>
        <taxon>Mucorineae</taxon>
        <taxon>Mucoraceae</taxon>
        <taxon>Mucor</taxon>
    </lineage>
</organism>
<dbReference type="VEuPathDB" id="FungiDB:HMPREF1544_05065"/>
<dbReference type="InParanoid" id="S2JCW2"/>
<reference evidence="3" key="1">
    <citation type="submission" date="2013-05" db="EMBL/GenBank/DDBJ databases">
        <title>The Genome sequence of Mucor circinelloides f. circinelloides 1006PhL.</title>
        <authorList>
            <consortium name="The Broad Institute Genomics Platform"/>
            <person name="Cuomo C."/>
            <person name="Earl A."/>
            <person name="Findley K."/>
            <person name="Lee S.C."/>
            <person name="Walker B."/>
            <person name="Young S."/>
            <person name="Zeng Q."/>
            <person name="Gargeya S."/>
            <person name="Fitzgerald M."/>
            <person name="Haas B."/>
            <person name="Abouelleil A."/>
            <person name="Allen A.W."/>
            <person name="Alvarado L."/>
            <person name="Arachchi H.M."/>
            <person name="Berlin A.M."/>
            <person name="Chapman S.B."/>
            <person name="Gainer-Dewar J."/>
            <person name="Goldberg J."/>
            <person name="Griggs A."/>
            <person name="Gujja S."/>
            <person name="Hansen M."/>
            <person name="Howarth C."/>
            <person name="Imamovic A."/>
            <person name="Ireland A."/>
            <person name="Larimer J."/>
            <person name="McCowan C."/>
            <person name="Murphy C."/>
            <person name="Pearson M."/>
            <person name="Poon T.W."/>
            <person name="Priest M."/>
            <person name="Roberts A."/>
            <person name="Saif S."/>
            <person name="Shea T."/>
            <person name="Sisk P."/>
            <person name="Sykes S."/>
            <person name="Wortman J."/>
            <person name="Nusbaum C."/>
            <person name="Birren B."/>
        </authorList>
    </citation>
    <scope>NUCLEOTIDE SEQUENCE [LARGE SCALE GENOMIC DNA]</scope>
    <source>
        <strain evidence="3">1006PhL</strain>
    </source>
</reference>
<evidence type="ECO:0000259" key="1">
    <source>
        <dbReference type="Pfam" id="PF10551"/>
    </source>
</evidence>
<accession>S2JCW2</accession>
<keyword evidence="3" id="KW-1185">Reference proteome</keyword>
<dbReference type="InterPro" id="IPR018289">
    <property type="entry name" value="MULE_transposase_dom"/>
</dbReference>
<proteinExistence type="predicted"/>
<gene>
    <name evidence="2" type="ORF">HMPREF1544_05065</name>
</gene>
<dbReference type="Proteomes" id="UP000014254">
    <property type="component" value="Unassembled WGS sequence"/>
</dbReference>
<sequence length="175" mass="19869">MVHADEIYNLYKKIQEKYYKLAEYQQESIKLWLAKLSEKGFGTFLGADFVNSYTSGFISPWQKLLLVDSSSICLDATHSITTVDKSILYTITTRHPVSGTGCPVAYMFTTDHSMSQVAQFFRFLRGHVGLTQPKPKKITIDVSSAEHGAINKVYPNVNVQWCLFRVARAWCCVEI</sequence>
<protein>
    <recommendedName>
        <fullName evidence="1">MULE transposase domain-containing protein</fullName>
    </recommendedName>
</protein>
<dbReference type="STRING" id="1220926.S2JCW2"/>
<evidence type="ECO:0000313" key="3">
    <source>
        <dbReference type="Proteomes" id="UP000014254"/>
    </source>
</evidence>
<name>S2JCW2_MUCC1</name>
<feature type="domain" description="MULE transposase" evidence="1">
    <location>
        <begin position="72"/>
        <end position="167"/>
    </location>
</feature>
<evidence type="ECO:0000313" key="2">
    <source>
        <dbReference type="EMBL" id="EPB88121.1"/>
    </source>
</evidence>
<dbReference type="OMA" id="MHTIVAR"/>
<dbReference type="Pfam" id="PF10551">
    <property type="entry name" value="MULE"/>
    <property type="match status" value="1"/>
</dbReference>